<dbReference type="Proteomes" id="UP000784294">
    <property type="component" value="Unassembled WGS sequence"/>
</dbReference>
<comment type="caution">
    <text evidence="1">The sequence shown here is derived from an EMBL/GenBank/DDBJ whole genome shotgun (WGS) entry which is preliminary data.</text>
</comment>
<name>A0A3S5B9A4_9PLAT</name>
<keyword evidence="2" id="KW-1185">Reference proteome</keyword>
<proteinExistence type="predicted"/>
<evidence type="ECO:0000313" key="2">
    <source>
        <dbReference type="Proteomes" id="UP000784294"/>
    </source>
</evidence>
<accession>A0A3S5B9A4</accession>
<sequence length="224" mass="25382">MSSHVFAFTFLARRHQPTGFQWLRRGRESHGHVEELREGNAVLLLNCARRWPVPIGFATADKRVHEKREAVVGPSRGTCPTRQMDKVHRGTKWWRQRGSQKVDKRMRCWRLATVFSVLHRSVAGLGLGLVPAFIWPHQKHLLLERRPSSRSFSTRRRAKFPLPQPVMNAVLGSSPVRIRGGAARRGLALEVSAMNPKDSFISVATLSRSLLHLVVSNTTHIAIK</sequence>
<protein>
    <submittedName>
        <fullName evidence="1">Uncharacterized protein</fullName>
    </submittedName>
</protein>
<evidence type="ECO:0000313" key="1">
    <source>
        <dbReference type="EMBL" id="VEL43707.1"/>
    </source>
</evidence>
<dbReference type="EMBL" id="CAAALY010284282">
    <property type="protein sequence ID" value="VEL43707.1"/>
    <property type="molecule type" value="Genomic_DNA"/>
</dbReference>
<reference evidence="1" key="1">
    <citation type="submission" date="2018-11" db="EMBL/GenBank/DDBJ databases">
        <authorList>
            <consortium name="Pathogen Informatics"/>
        </authorList>
    </citation>
    <scope>NUCLEOTIDE SEQUENCE</scope>
</reference>
<organism evidence="1 2">
    <name type="scientific">Protopolystoma xenopodis</name>
    <dbReference type="NCBI Taxonomy" id="117903"/>
    <lineage>
        <taxon>Eukaryota</taxon>
        <taxon>Metazoa</taxon>
        <taxon>Spiralia</taxon>
        <taxon>Lophotrochozoa</taxon>
        <taxon>Platyhelminthes</taxon>
        <taxon>Monogenea</taxon>
        <taxon>Polyopisthocotylea</taxon>
        <taxon>Polystomatidea</taxon>
        <taxon>Polystomatidae</taxon>
        <taxon>Protopolystoma</taxon>
    </lineage>
</organism>
<gene>
    <name evidence="1" type="ORF">PXEA_LOCUS37147</name>
</gene>
<dbReference type="AlphaFoldDB" id="A0A3S5B9A4"/>